<feature type="transmembrane region" description="Helical" evidence="1">
    <location>
        <begin position="289"/>
        <end position="308"/>
    </location>
</feature>
<evidence type="ECO:0000313" key="2">
    <source>
        <dbReference type="Proteomes" id="UP000038045"/>
    </source>
</evidence>
<dbReference type="STRING" id="131310.A0A0N4Z6G6"/>
<evidence type="ECO:0000313" key="3">
    <source>
        <dbReference type="WBParaSite" id="PTRK_0000277200.1"/>
    </source>
</evidence>
<feature type="transmembrane region" description="Helical" evidence="1">
    <location>
        <begin position="224"/>
        <end position="244"/>
    </location>
</feature>
<feature type="transmembrane region" description="Helical" evidence="1">
    <location>
        <begin position="198"/>
        <end position="217"/>
    </location>
</feature>
<accession>A0A0N4Z6G6</accession>
<sequence length="317" mass="35861">MAGSTSISSPLNETSPTKIEYKNNVRSPNKENAKKYANFVIKKGVQEDESTLDIINMPIETIKTGFNLFIKFMVESLTDSYNSIIDFTDIPDKFDYSYISVAYFWSFIITSAKQIGHSVGKCELGKYLIGSIFGLPATALITYILLPLRLFLIKRITDHHYMTVAERRLDLIFNAFIFGICVENIINSLELDVSDGSVTYYLPIVLVASITIVGPRLGKNRLQFIGVIMSIALVVSFLLVSIFSKIDKEYFLGLLLDMTFSFFNIQFLITNLRKPKDERDMTSGQTMSLILSLYTHLIITLITGGYFYKKVVSKIDI</sequence>
<evidence type="ECO:0000256" key="1">
    <source>
        <dbReference type="SAM" id="Phobius"/>
    </source>
</evidence>
<keyword evidence="1" id="KW-0472">Membrane</keyword>
<feature type="transmembrane region" description="Helical" evidence="1">
    <location>
        <begin position="127"/>
        <end position="148"/>
    </location>
</feature>
<keyword evidence="1" id="KW-0812">Transmembrane</keyword>
<dbReference type="WBParaSite" id="PTRK_0000277200.1">
    <property type="protein sequence ID" value="PTRK_0000277200.1"/>
    <property type="gene ID" value="PTRK_0000277200"/>
</dbReference>
<protein>
    <submittedName>
        <fullName evidence="3">SLC29A4</fullName>
    </submittedName>
</protein>
<dbReference type="AlphaFoldDB" id="A0A0N4Z6G6"/>
<organism evidence="2 3">
    <name type="scientific">Parastrongyloides trichosuri</name>
    <name type="common">Possum-specific nematode worm</name>
    <dbReference type="NCBI Taxonomy" id="131310"/>
    <lineage>
        <taxon>Eukaryota</taxon>
        <taxon>Metazoa</taxon>
        <taxon>Ecdysozoa</taxon>
        <taxon>Nematoda</taxon>
        <taxon>Chromadorea</taxon>
        <taxon>Rhabditida</taxon>
        <taxon>Tylenchina</taxon>
        <taxon>Panagrolaimomorpha</taxon>
        <taxon>Strongyloidoidea</taxon>
        <taxon>Strongyloididae</taxon>
        <taxon>Parastrongyloides</taxon>
    </lineage>
</organism>
<keyword evidence="1" id="KW-1133">Transmembrane helix</keyword>
<feature type="transmembrane region" description="Helical" evidence="1">
    <location>
        <begin position="250"/>
        <end position="269"/>
    </location>
</feature>
<proteinExistence type="predicted"/>
<name>A0A0N4Z6G6_PARTI</name>
<dbReference type="Proteomes" id="UP000038045">
    <property type="component" value="Unplaced"/>
</dbReference>
<reference evidence="3" key="1">
    <citation type="submission" date="2017-02" db="UniProtKB">
        <authorList>
            <consortium name="WormBaseParasite"/>
        </authorList>
    </citation>
    <scope>IDENTIFICATION</scope>
</reference>
<keyword evidence="2" id="KW-1185">Reference proteome</keyword>